<keyword evidence="1" id="KW-0472">Membrane</keyword>
<feature type="transmembrane region" description="Helical" evidence="1">
    <location>
        <begin position="136"/>
        <end position="156"/>
    </location>
</feature>
<evidence type="ECO:0000313" key="3">
    <source>
        <dbReference type="Proteomes" id="UP001063782"/>
    </source>
</evidence>
<keyword evidence="1" id="KW-1133">Transmembrane helix</keyword>
<organism evidence="2 3">
    <name type="scientific">Moraxella nasicaprae</name>
    <dbReference type="NCBI Taxonomy" id="2904122"/>
    <lineage>
        <taxon>Bacteria</taxon>
        <taxon>Pseudomonadati</taxon>
        <taxon>Pseudomonadota</taxon>
        <taxon>Gammaproteobacteria</taxon>
        <taxon>Moraxellales</taxon>
        <taxon>Moraxellaceae</taxon>
        <taxon>Moraxella</taxon>
    </lineage>
</organism>
<dbReference type="EMBL" id="CP089977">
    <property type="protein sequence ID" value="UXZ05544.1"/>
    <property type="molecule type" value="Genomic_DNA"/>
</dbReference>
<evidence type="ECO:0000256" key="1">
    <source>
        <dbReference type="SAM" id="Phobius"/>
    </source>
</evidence>
<proteinExistence type="predicted"/>
<reference evidence="2" key="1">
    <citation type="submission" date="2021-12" db="EMBL/GenBank/DDBJ databases">
        <title>taxonomy of Moraxella sp. ZY201224.</title>
        <authorList>
            <person name="Li F."/>
        </authorList>
    </citation>
    <scope>NUCLEOTIDE SEQUENCE</scope>
    <source>
        <strain evidence="2">ZY201224</strain>
    </source>
</reference>
<accession>A0ABY6F612</accession>
<name>A0ABY6F612_9GAMM</name>
<sequence length="158" mass="17573">MNKIQFKAIFDENISLDKSVNVEYDKNLSQNLLAVTPNGLNWLFLRPNTAQSGVGMNPSYTHNVDTLCFPFMVWLILQNKPVGEYVKRYLVRPRVRPHRPFMGKLLKTLLGASIMTAFLTGILAKLSHFTPAESLVIGFIVGLPIACLVIGLLAVMGV</sequence>
<gene>
    <name evidence="2" type="ORF">LU297_03610</name>
</gene>
<keyword evidence="1" id="KW-0812">Transmembrane</keyword>
<dbReference type="RefSeq" id="WP_263077056.1">
    <property type="nucleotide sequence ID" value="NZ_CP089977.1"/>
</dbReference>
<dbReference type="Proteomes" id="UP001063782">
    <property type="component" value="Chromosome"/>
</dbReference>
<protein>
    <submittedName>
        <fullName evidence="2">Uncharacterized protein</fullName>
    </submittedName>
</protein>
<keyword evidence="3" id="KW-1185">Reference proteome</keyword>
<feature type="transmembrane region" description="Helical" evidence="1">
    <location>
        <begin position="105"/>
        <end position="124"/>
    </location>
</feature>
<evidence type="ECO:0000313" key="2">
    <source>
        <dbReference type="EMBL" id="UXZ05544.1"/>
    </source>
</evidence>